<reference evidence="1 2" key="1">
    <citation type="submission" date="2017-08" db="EMBL/GenBank/DDBJ databases">
        <title>Infants hospitalized years apart are colonized by the same room-sourced microbial strains.</title>
        <authorList>
            <person name="Brooks B."/>
            <person name="Olm M.R."/>
            <person name="Firek B.A."/>
            <person name="Baker R."/>
            <person name="Thomas B.C."/>
            <person name="Morowitz M.J."/>
            <person name="Banfield J.F."/>
        </authorList>
    </citation>
    <scope>NUCLEOTIDE SEQUENCE [LARGE SCALE GENOMIC DNA]</scope>
    <source>
        <strain evidence="1">S2_005_003_R2_41</strain>
    </source>
</reference>
<keyword evidence="1" id="KW-0067">ATP-binding</keyword>
<proteinExistence type="predicted"/>
<organism evidence="1 2">
    <name type="scientific">Variovorax paradoxus</name>
    <dbReference type="NCBI Taxonomy" id="34073"/>
    <lineage>
        <taxon>Bacteria</taxon>
        <taxon>Pseudomonadati</taxon>
        <taxon>Pseudomonadota</taxon>
        <taxon>Betaproteobacteria</taxon>
        <taxon>Burkholderiales</taxon>
        <taxon>Comamonadaceae</taxon>
        <taxon>Variovorax</taxon>
    </lineage>
</organism>
<protein>
    <submittedName>
        <fullName evidence="1">Nitrate ABC transporter ATP-binding protein</fullName>
    </submittedName>
</protein>
<feature type="non-terminal residue" evidence="1">
    <location>
        <position position="60"/>
    </location>
</feature>
<gene>
    <name evidence="1" type="ORF">DI563_30310</name>
</gene>
<keyword evidence="1" id="KW-0547">Nucleotide-binding</keyword>
<sequence>MKMAADIVLNGPVYADVPKPKFAPGPAGTHITIRGLTKYFAGWPLYENFDLDIPKHAIVS</sequence>
<dbReference type="AlphaFoldDB" id="A0A2W5QWF6"/>
<accession>A0A2W5QWF6</accession>
<name>A0A2W5QWF6_VARPD</name>
<evidence type="ECO:0000313" key="1">
    <source>
        <dbReference type="EMBL" id="PZQ59233.1"/>
    </source>
</evidence>
<dbReference type="Proteomes" id="UP000249135">
    <property type="component" value="Unassembled WGS sequence"/>
</dbReference>
<dbReference type="GO" id="GO:0005524">
    <property type="term" value="F:ATP binding"/>
    <property type="evidence" value="ECO:0007669"/>
    <property type="project" value="UniProtKB-KW"/>
</dbReference>
<evidence type="ECO:0000313" key="2">
    <source>
        <dbReference type="Proteomes" id="UP000249135"/>
    </source>
</evidence>
<dbReference type="EMBL" id="QFPP01000744">
    <property type="protein sequence ID" value="PZQ59233.1"/>
    <property type="molecule type" value="Genomic_DNA"/>
</dbReference>
<comment type="caution">
    <text evidence="1">The sequence shown here is derived from an EMBL/GenBank/DDBJ whole genome shotgun (WGS) entry which is preliminary data.</text>
</comment>